<dbReference type="InterPro" id="IPR003609">
    <property type="entry name" value="Pan_app"/>
</dbReference>
<feature type="domain" description="Apple" evidence="1">
    <location>
        <begin position="95"/>
        <end position="160"/>
    </location>
</feature>
<gene>
    <name evidence="2" type="ORF">IFM89_014142</name>
</gene>
<dbReference type="Gene3D" id="3.40.50.80">
    <property type="entry name" value="Nucleotide-binding domain of ferredoxin-NADP reductase (FNR) module"/>
    <property type="match status" value="1"/>
</dbReference>
<dbReference type="CDD" id="cd01098">
    <property type="entry name" value="PAN_AP_plant"/>
    <property type="match status" value="1"/>
</dbReference>
<evidence type="ECO:0000313" key="2">
    <source>
        <dbReference type="EMBL" id="KAF9605151.1"/>
    </source>
</evidence>
<dbReference type="InterPro" id="IPR039261">
    <property type="entry name" value="FNR_nucleotide-bd"/>
</dbReference>
<dbReference type="AlphaFoldDB" id="A0A835HUS3"/>
<comment type="caution">
    <text evidence="2">The sequence shown here is derived from an EMBL/GenBank/DDBJ whole genome shotgun (WGS) entry which is preliminary data.</text>
</comment>
<dbReference type="OrthoDB" id="1933550at2759"/>
<keyword evidence="3" id="KW-1185">Reference proteome</keyword>
<evidence type="ECO:0000313" key="3">
    <source>
        <dbReference type="Proteomes" id="UP000631114"/>
    </source>
</evidence>
<accession>A0A835HUS3</accession>
<evidence type="ECO:0000259" key="1">
    <source>
        <dbReference type="SMART" id="SM00473"/>
    </source>
</evidence>
<proteinExistence type="predicted"/>
<sequence>MKRRLLCCFLERPAKEAKLYVQHKMEEESQRIWSLLSFGAAVYIAGSSTKMPTDVMSCIEKIVAKEGVVPKDSAVRWLRALEKAGQEIEEELLKLQWLFFLILKVVVVVKNRVKCLNNCSCMAYTNSNIRGDGSGCVMWFKDLIDMRQLTGVGQDLYIRMAASELGECEKDDLEMPLFDLSTIATTTNNFSEDKSWEKVALVLYIRFHQFQSSGNGFLNHFEEIFAYDQKSRITTLDTTTLVV</sequence>
<dbReference type="EMBL" id="JADFTS010000005">
    <property type="protein sequence ID" value="KAF9605151.1"/>
    <property type="molecule type" value="Genomic_DNA"/>
</dbReference>
<protein>
    <recommendedName>
        <fullName evidence="1">Apple domain-containing protein</fullName>
    </recommendedName>
</protein>
<name>A0A835HUS3_9MAGN</name>
<dbReference type="SMART" id="SM00473">
    <property type="entry name" value="PAN_AP"/>
    <property type="match status" value="1"/>
</dbReference>
<reference evidence="2 3" key="1">
    <citation type="submission" date="2020-10" db="EMBL/GenBank/DDBJ databases">
        <title>The Coptis chinensis genome and diversification of protoberbering-type alkaloids.</title>
        <authorList>
            <person name="Wang B."/>
            <person name="Shu S."/>
            <person name="Song C."/>
            <person name="Liu Y."/>
        </authorList>
    </citation>
    <scope>NUCLEOTIDE SEQUENCE [LARGE SCALE GENOMIC DNA]</scope>
    <source>
        <strain evidence="2">HL-2020</strain>
        <tissue evidence="2">Leaf</tissue>
    </source>
</reference>
<dbReference type="SUPFAM" id="SSF52343">
    <property type="entry name" value="Ferredoxin reductase-like, C-terminal NADP-linked domain"/>
    <property type="match status" value="1"/>
</dbReference>
<dbReference type="Proteomes" id="UP000631114">
    <property type="component" value="Unassembled WGS sequence"/>
</dbReference>
<dbReference type="PANTHER" id="PTHR32444">
    <property type="entry name" value="BULB-TYPE LECTIN DOMAIN-CONTAINING PROTEIN"/>
    <property type="match status" value="1"/>
</dbReference>
<dbReference type="PANTHER" id="PTHR32444:SF249">
    <property type="entry name" value="CURCULIN-LIKE (MANNOSE-BINDING) LECTIN FAMILY PROTEIN"/>
    <property type="match status" value="1"/>
</dbReference>
<organism evidence="2 3">
    <name type="scientific">Coptis chinensis</name>
    <dbReference type="NCBI Taxonomy" id="261450"/>
    <lineage>
        <taxon>Eukaryota</taxon>
        <taxon>Viridiplantae</taxon>
        <taxon>Streptophyta</taxon>
        <taxon>Embryophyta</taxon>
        <taxon>Tracheophyta</taxon>
        <taxon>Spermatophyta</taxon>
        <taxon>Magnoliopsida</taxon>
        <taxon>Ranunculales</taxon>
        <taxon>Ranunculaceae</taxon>
        <taxon>Coptidoideae</taxon>
        <taxon>Coptis</taxon>
    </lineage>
</organism>
<dbReference type="Pfam" id="PF08276">
    <property type="entry name" value="PAN_2"/>
    <property type="match status" value="1"/>
</dbReference>